<keyword evidence="3 6" id="KW-0812">Transmembrane</keyword>
<reference evidence="7 8" key="1">
    <citation type="journal article" date="2013" name="PLoS ONE">
        <title>Assembly-driven community genomics of a hypersaline microbial ecosystem.</title>
        <authorList>
            <person name="Podell S."/>
            <person name="Ugalde J.A."/>
            <person name="Narasingarao P."/>
            <person name="Banfield J.F."/>
            <person name="Heidelberg K.B."/>
            <person name="Allen E.E."/>
        </authorList>
    </citation>
    <scope>NUCLEOTIDE SEQUENCE [LARGE SCALE GENOMIC DNA]</scope>
    <source>
        <strain evidence="8">J07HQW1</strain>
    </source>
</reference>
<evidence type="ECO:0000256" key="4">
    <source>
        <dbReference type="ARBA" id="ARBA00022989"/>
    </source>
</evidence>
<feature type="transmembrane region" description="Helical" evidence="6">
    <location>
        <begin position="27"/>
        <end position="45"/>
    </location>
</feature>
<feature type="transmembrane region" description="Helical" evidence="6">
    <location>
        <begin position="95"/>
        <end position="112"/>
    </location>
</feature>
<name>U1N2G0_9EURY</name>
<dbReference type="InterPro" id="IPR020948">
    <property type="entry name" value="P_starv_induced_PsiE-like"/>
</dbReference>
<dbReference type="GO" id="GO:0005886">
    <property type="term" value="C:plasma membrane"/>
    <property type="evidence" value="ECO:0007669"/>
    <property type="project" value="UniProtKB-SubCell"/>
</dbReference>
<organism evidence="7 8">
    <name type="scientific">Haloquadratum walsbyi J07HQW1</name>
    <dbReference type="NCBI Taxonomy" id="1238424"/>
    <lineage>
        <taxon>Archaea</taxon>
        <taxon>Methanobacteriati</taxon>
        <taxon>Methanobacteriota</taxon>
        <taxon>Stenosarchaea group</taxon>
        <taxon>Halobacteria</taxon>
        <taxon>Halobacteriales</taxon>
        <taxon>Haloferacaceae</taxon>
        <taxon>Haloquadratum</taxon>
    </lineage>
</organism>
<evidence type="ECO:0000256" key="1">
    <source>
        <dbReference type="ARBA" id="ARBA00004651"/>
    </source>
</evidence>
<evidence type="ECO:0000256" key="5">
    <source>
        <dbReference type="ARBA" id="ARBA00023136"/>
    </source>
</evidence>
<dbReference type="Pfam" id="PF06146">
    <property type="entry name" value="PsiE"/>
    <property type="match status" value="1"/>
</dbReference>
<sequence>MTTYRPPDCVDVSVDAWASRSERVMQWLELGAAYFLVVLFAIGVFDLGISLYELVNSGTFTDPNSVIDLIDTVLLLLIIVEVFETIVASSRREPVVRIVINAALIAIARKVISYRPSEYESVQQAFIAASSFTLLLVALIGAFYAVRRIADLGIGRSDSDMETPQASKYRSEE</sequence>
<dbReference type="AlphaFoldDB" id="U1N2G0"/>
<evidence type="ECO:0000256" key="2">
    <source>
        <dbReference type="ARBA" id="ARBA00022475"/>
    </source>
</evidence>
<evidence type="ECO:0000256" key="6">
    <source>
        <dbReference type="SAM" id="Phobius"/>
    </source>
</evidence>
<evidence type="ECO:0000313" key="8">
    <source>
        <dbReference type="Proteomes" id="UP000030649"/>
    </source>
</evidence>
<dbReference type="HOGENOM" id="CLU_131898_0_0_2"/>
<keyword evidence="5 6" id="KW-0472">Membrane</keyword>
<accession>U1N2G0</accession>
<proteinExistence type="predicted"/>
<dbReference type="Proteomes" id="UP000030649">
    <property type="component" value="Unassembled WGS sequence"/>
</dbReference>
<comment type="subcellular location">
    <subcellularLocation>
        <location evidence="1">Cell membrane</location>
        <topology evidence="1">Multi-pass membrane protein</topology>
    </subcellularLocation>
</comment>
<keyword evidence="2" id="KW-1003">Cell membrane</keyword>
<evidence type="ECO:0000313" key="7">
    <source>
        <dbReference type="EMBL" id="ERG90690.1"/>
    </source>
</evidence>
<protein>
    <submittedName>
        <fullName evidence="7">Putative membrane protein</fullName>
    </submittedName>
</protein>
<keyword evidence="4 6" id="KW-1133">Transmembrane helix</keyword>
<dbReference type="EMBL" id="KE356560">
    <property type="protein sequence ID" value="ERG90690.1"/>
    <property type="molecule type" value="Genomic_DNA"/>
</dbReference>
<feature type="transmembrane region" description="Helical" evidence="6">
    <location>
        <begin position="65"/>
        <end position="83"/>
    </location>
</feature>
<evidence type="ECO:0000256" key="3">
    <source>
        <dbReference type="ARBA" id="ARBA00022692"/>
    </source>
</evidence>
<feature type="transmembrane region" description="Helical" evidence="6">
    <location>
        <begin position="124"/>
        <end position="146"/>
    </location>
</feature>
<gene>
    <name evidence="7" type="ORF">J07HQW1_00717</name>
</gene>